<dbReference type="Gene3D" id="3.30.559.30">
    <property type="entry name" value="Nonribosomal peptide synthetase, condensation domain"/>
    <property type="match status" value="1"/>
</dbReference>
<dbReference type="InterPro" id="IPR023213">
    <property type="entry name" value="CAT-like_dom_sf"/>
</dbReference>
<dbReference type="InterPro" id="IPR010828">
    <property type="entry name" value="Atf2/Sli1-like"/>
</dbReference>
<dbReference type="GO" id="GO:0008080">
    <property type="term" value="F:N-acetyltransferase activity"/>
    <property type="evidence" value="ECO:0007669"/>
    <property type="project" value="TreeGrafter"/>
</dbReference>
<evidence type="ECO:0008006" key="3">
    <source>
        <dbReference type="Google" id="ProtNLM"/>
    </source>
</evidence>
<protein>
    <recommendedName>
        <fullName evidence="3">Condensation domain-containing protein</fullName>
    </recommendedName>
</protein>
<comment type="caution">
    <text evidence="1">The sequence shown here is derived from an EMBL/GenBank/DDBJ whole genome shotgun (WGS) entry which is preliminary data.</text>
</comment>
<dbReference type="PANTHER" id="PTHR28037">
    <property type="entry name" value="ALCOHOL O-ACETYLTRANSFERASE 1-RELATED"/>
    <property type="match status" value="1"/>
</dbReference>
<dbReference type="Gene3D" id="3.30.559.10">
    <property type="entry name" value="Chloramphenicol acetyltransferase-like domain"/>
    <property type="match status" value="1"/>
</dbReference>
<reference evidence="2" key="2">
    <citation type="submission" date="2013-04" db="EMBL/GenBank/DDBJ databases">
        <title>Genomic mechanisms accounting for the adaptation to parasitism in nematode-trapping fungi.</title>
        <authorList>
            <person name="Ahren D.G."/>
        </authorList>
    </citation>
    <scope>NUCLEOTIDE SEQUENCE [LARGE SCALE GENOMIC DNA]</scope>
    <source>
        <strain evidence="2">CBS 200.50</strain>
    </source>
</reference>
<keyword evidence="2" id="KW-1185">Reference proteome</keyword>
<accession>S8AP57</accession>
<name>S8AP57_DACHA</name>
<dbReference type="Pfam" id="PF07247">
    <property type="entry name" value="AATase"/>
    <property type="match status" value="1"/>
</dbReference>
<dbReference type="PANTHER" id="PTHR28037:SF1">
    <property type="entry name" value="ALCOHOL O-ACETYLTRANSFERASE 1-RELATED"/>
    <property type="match status" value="1"/>
</dbReference>
<dbReference type="Proteomes" id="UP000015100">
    <property type="component" value="Unassembled WGS sequence"/>
</dbReference>
<reference evidence="1 2" key="1">
    <citation type="journal article" date="2013" name="PLoS Genet.">
        <title>Genomic mechanisms accounting for the adaptation to parasitism in nematode-trapping fungi.</title>
        <authorList>
            <person name="Meerupati T."/>
            <person name="Andersson K.M."/>
            <person name="Friman E."/>
            <person name="Kumar D."/>
            <person name="Tunlid A."/>
            <person name="Ahren D."/>
        </authorList>
    </citation>
    <scope>NUCLEOTIDE SEQUENCE [LARGE SCALE GENOMIC DNA]</scope>
    <source>
        <strain evidence="1 2">CBS 200.50</strain>
    </source>
</reference>
<evidence type="ECO:0000313" key="2">
    <source>
        <dbReference type="Proteomes" id="UP000015100"/>
    </source>
</evidence>
<dbReference type="STRING" id="1284197.S8AP57"/>
<dbReference type="OrthoDB" id="2150604at2759"/>
<dbReference type="OMA" id="WEMARCT"/>
<evidence type="ECO:0000313" key="1">
    <source>
        <dbReference type="EMBL" id="EPS44735.1"/>
    </source>
</evidence>
<dbReference type="HOGENOM" id="CLU_024469_1_1_1"/>
<dbReference type="SUPFAM" id="SSF52777">
    <property type="entry name" value="CoA-dependent acyltransferases"/>
    <property type="match status" value="2"/>
</dbReference>
<dbReference type="InterPro" id="IPR052058">
    <property type="entry name" value="Alcohol_O-acetyltransferase"/>
</dbReference>
<organism evidence="1 2">
    <name type="scientific">Dactylellina haptotyla (strain CBS 200.50)</name>
    <name type="common">Nematode-trapping fungus</name>
    <name type="synonym">Monacrosporium haptotylum</name>
    <dbReference type="NCBI Taxonomy" id="1284197"/>
    <lineage>
        <taxon>Eukaryota</taxon>
        <taxon>Fungi</taxon>
        <taxon>Dikarya</taxon>
        <taxon>Ascomycota</taxon>
        <taxon>Pezizomycotina</taxon>
        <taxon>Orbiliomycetes</taxon>
        <taxon>Orbiliales</taxon>
        <taxon>Orbiliaceae</taxon>
        <taxon>Dactylellina</taxon>
    </lineage>
</organism>
<gene>
    <name evidence="1" type="ORF">H072_1282</name>
</gene>
<dbReference type="EMBL" id="AQGS01000035">
    <property type="protein sequence ID" value="EPS44735.1"/>
    <property type="molecule type" value="Genomic_DNA"/>
</dbReference>
<dbReference type="eggNOG" id="ENOG502RC91">
    <property type="taxonomic scope" value="Eukaryota"/>
</dbReference>
<sequence length="478" mass="53306">MQSNQISSRSPQLERQLGFYEKFRIVLHDLGYYNNVSIIARYSHGVERLRSWPNAIFHAFCHAIQEHPALGVTVTRDEKQDLYFQRLGSVNLEQVVKFEEIPGDQKEQERRLIALSAEENNRGFDKTPGKPMWRAVVLTPSGRSDSHSFHIAFFWHHVIGDGRSGLAVHQSLLEGLASFGRELDCRTNRPSDDIDITRIPVSTKAFFISMEQALPNVSVPPPTPPISDCEKWTGGTFNFRQPTVTQLADIRLPADVVRHVVETCRKHNTTVTALLQAVMGKAVLANVSLDRIRTAVAVSLRRFFTPPVDDSVMGLWISVYTTEYHRSQFDQKSKASAATLLWQRSQENTAQINRVIADGGKHVEIMSLMAVDDYESAVKSRADQPRDNSFGLTNLGVFKSPPQTSGLKELAIDDMVFSQSAHANGAAFTICVVSVQGGDMNMVFNYQEGVVSQEKMTAIVDTVQKCLLDLSSDGVGRV</sequence>
<proteinExistence type="predicted"/>
<dbReference type="AlphaFoldDB" id="S8AP57"/>